<evidence type="ECO:0000313" key="1">
    <source>
        <dbReference type="EMBL" id="GAA4093985.1"/>
    </source>
</evidence>
<accession>A0ABP7WPT7</accession>
<organism evidence="1 2">
    <name type="scientific">Mucilaginibacter panaciglaebae</name>
    <dbReference type="NCBI Taxonomy" id="502331"/>
    <lineage>
        <taxon>Bacteria</taxon>
        <taxon>Pseudomonadati</taxon>
        <taxon>Bacteroidota</taxon>
        <taxon>Sphingobacteriia</taxon>
        <taxon>Sphingobacteriales</taxon>
        <taxon>Sphingobacteriaceae</taxon>
        <taxon>Mucilaginibacter</taxon>
    </lineage>
</organism>
<dbReference type="EMBL" id="BAABCV010000005">
    <property type="protein sequence ID" value="GAA4093985.1"/>
    <property type="molecule type" value="Genomic_DNA"/>
</dbReference>
<evidence type="ECO:0008006" key="3">
    <source>
        <dbReference type="Google" id="ProtNLM"/>
    </source>
</evidence>
<sequence>MIISASTLTFAQKAQTVSVIQAANEKKVNVLIGGKPFTSFLYPDDLEKPVLYPIRDADGTVVTRSFPLDKREGDPTDHPHHIGLWFDYENLNGLDFWNNSYAIPAAKKNKYGWIRTEKVTGTKSGTTGILAYKANWTNQAKQVILEENTRFEFSGTAGQRVIDRITTLTAKQDAKFTDAKDGMLGLRLVHELQMPTKDDQKFADDKGNITVVKGGADNLANGNYLTSAGKTGDDAWSSRGVWCKVYGKVGADSVSIAIIDHPQNPNYPTFWHARGYGLFAANPLGEKIFTNGKSEKNLTLKTGESVTFKYRIVINNGAQTLSANALNNEAAAFAKK</sequence>
<dbReference type="Proteomes" id="UP001500841">
    <property type="component" value="Unassembled WGS sequence"/>
</dbReference>
<proteinExistence type="predicted"/>
<evidence type="ECO:0000313" key="2">
    <source>
        <dbReference type="Proteomes" id="UP001500841"/>
    </source>
</evidence>
<keyword evidence="2" id="KW-1185">Reference proteome</keyword>
<dbReference type="Pfam" id="PF14100">
    <property type="entry name" value="DUF6807"/>
    <property type="match status" value="1"/>
</dbReference>
<comment type="caution">
    <text evidence="1">The sequence shown here is derived from an EMBL/GenBank/DDBJ whole genome shotgun (WGS) entry which is preliminary data.</text>
</comment>
<reference evidence="2" key="1">
    <citation type="journal article" date="2019" name="Int. J. Syst. Evol. Microbiol.">
        <title>The Global Catalogue of Microorganisms (GCM) 10K type strain sequencing project: providing services to taxonomists for standard genome sequencing and annotation.</title>
        <authorList>
            <consortium name="The Broad Institute Genomics Platform"/>
            <consortium name="The Broad Institute Genome Sequencing Center for Infectious Disease"/>
            <person name="Wu L."/>
            <person name="Ma J."/>
        </authorList>
    </citation>
    <scope>NUCLEOTIDE SEQUENCE [LARGE SCALE GENOMIC DNA]</scope>
    <source>
        <strain evidence="2">JCM 17085</strain>
    </source>
</reference>
<dbReference type="InterPro" id="IPR029475">
    <property type="entry name" value="DUF6807"/>
</dbReference>
<protein>
    <recommendedName>
        <fullName evidence="3">Methane monooxygenase PmoA-like</fullName>
    </recommendedName>
</protein>
<name>A0ABP7WPT7_9SPHI</name>
<gene>
    <name evidence="1" type="ORF">GCM10022392_15690</name>
</gene>